<dbReference type="SUPFAM" id="SSF141371">
    <property type="entry name" value="PilZ domain-like"/>
    <property type="match status" value="1"/>
</dbReference>
<feature type="compositionally biased region" description="Basic and acidic residues" evidence="1">
    <location>
        <begin position="10"/>
        <end position="22"/>
    </location>
</feature>
<dbReference type="GO" id="GO:0035438">
    <property type="term" value="F:cyclic-di-GMP binding"/>
    <property type="evidence" value="ECO:0007669"/>
    <property type="project" value="InterPro"/>
</dbReference>
<evidence type="ECO:0000313" key="3">
    <source>
        <dbReference type="EMBL" id="RJP14867.1"/>
    </source>
</evidence>
<dbReference type="InterPro" id="IPR009875">
    <property type="entry name" value="PilZ_domain"/>
</dbReference>
<feature type="region of interest" description="Disordered" evidence="1">
    <location>
        <begin position="1"/>
        <end position="26"/>
    </location>
</feature>
<organism evidence="3 4">
    <name type="scientific">Abyssobacteria bacterium (strain SURF_5)</name>
    <dbReference type="NCBI Taxonomy" id="2093360"/>
    <lineage>
        <taxon>Bacteria</taxon>
        <taxon>Pseudomonadati</taxon>
        <taxon>Candidatus Hydrogenedentota</taxon>
        <taxon>Candidatus Abyssobacteria</taxon>
    </lineage>
</organism>
<evidence type="ECO:0000256" key="1">
    <source>
        <dbReference type="SAM" id="MobiDB-lite"/>
    </source>
</evidence>
<accession>A0A3A4MXP0</accession>
<comment type="caution">
    <text evidence="3">The sequence shown here is derived from an EMBL/GenBank/DDBJ whole genome shotgun (WGS) entry which is preliminary data.</text>
</comment>
<dbReference type="Pfam" id="PF07238">
    <property type="entry name" value="PilZ"/>
    <property type="match status" value="1"/>
</dbReference>
<feature type="domain" description="PilZ" evidence="2">
    <location>
        <begin position="21"/>
        <end position="111"/>
    </location>
</feature>
<dbReference type="AlphaFoldDB" id="A0A3A4MXP0"/>
<dbReference type="EMBL" id="QZKU01000141">
    <property type="protein sequence ID" value="RJP14867.1"/>
    <property type="molecule type" value="Genomic_DNA"/>
</dbReference>
<evidence type="ECO:0000313" key="4">
    <source>
        <dbReference type="Proteomes" id="UP000265882"/>
    </source>
</evidence>
<name>A0A3A4MXP0_ABYX5</name>
<sequence>MSGGRYPITIREREDPMATEKRRSARRRYKEEIDFEAMIPGSKMPRVTPHHAHCRDISQGGLGIIIGFQPREGEIVKLSIPFKKGITLPVFAEVIWTTAEADDFRAGMRFLS</sequence>
<gene>
    <name evidence="3" type="ORF">C4520_20980</name>
</gene>
<dbReference type="Proteomes" id="UP000265882">
    <property type="component" value="Unassembled WGS sequence"/>
</dbReference>
<protein>
    <submittedName>
        <fullName evidence="3">PilZ domain-containing protein</fullName>
    </submittedName>
</protein>
<reference evidence="3 4" key="1">
    <citation type="journal article" date="2017" name="ISME J.">
        <title>Energy and carbon metabolisms in a deep terrestrial subsurface fluid microbial community.</title>
        <authorList>
            <person name="Momper L."/>
            <person name="Jungbluth S.P."/>
            <person name="Lee M.D."/>
            <person name="Amend J.P."/>
        </authorList>
    </citation>
    <scope>NUCLEOTIDE SEQUENCE [LARGE SCALE GENOMIC DNA]</scope>
    <source>
        <strain evidence="3">SURF_5</strain>
    </source>
</reference>
<evidence type="ECO:0000259" key="2">
    <source>
        <dbReference type="Pfam" id="PF07238"/>
    </source>
</evidence>
<proteinExistence type="predicted"/>